<dbReference type="RefSeq" id="WP_013612021.1">
    <property type="nucleotide sequence ID" value="NZ_BAABYK010000001.1"/>
</dbReference>
<sequence length="168" mass="19441">MEISIRIREKLRKGLITVCLFYCGFHSALLGQSLSRSKQNNNMVTSRHYSSAFAGPQNKVVSSFSFGEYDFRDTLPGKNYTIQLFTSFDTPADPILTESNKIKIIRMGELYRYIFSQYHALDTARQALIPIRRLYPQACIREYQEGKLGPIIDMNIDHRINDKTYDAR</sequence>
<comment type="caution">
    <text evidence="2">The sequence shown here is derived from an EMBL/GenBank/DDBJ whole genome shotgun (WGS) entry which is preliminary data.</text>
</comment>
<organism evidence="2 4">
    <name type="scientific">Odoribacter splanchnicus</name>
    <dbReference type="NCBI Taxonomy" id="28118"/>
    <lineage>
        <taxon>Bacteria</taxon>
        <taxon>Pseudomonadati</taxon>
        <taxon>Bacteroidota</taxon>
        <taxon>Bacteroidia</taxon>
        <taxon>Bacteroidales</taxon>
        <taxon>Odoribacteraceae</taxon>
        <taxon>Odoribacter</taxon>
    </lineage>
</organism>
<evidence type="ECO:0000313" key="2">
    <source>
        <dbReference type="EMBL" id="RGV23039.1"/>
    </source>
</evidence>
<evidence type="ECO:0000313" key="6">
    <source>
        <dbReference type="Proteomes" id="UP000284434"/>
    </source>
</evidence>
<dbReference type="Proteomes" id="UP000284243">
    <property type="component" value="Unassembled WGS sequence"/>
</dbReference>
<dbReference type="AlphaFoldDB" id="A0A1Y3YDF7"/>
<evidence type="ECO:0000313" key="3">
    <source>
        <dbReference type="EMBL" id="RGY05534.1"/>
    </source>
</evidence>
<accession>A0A1Y3YDF7</accession>
<name>A0A1Y3YDF7_9BACT</name>
<evidence type="ECO:0000313" key="1">
    <source>
        <dbReference type="EMBL" id="RGU55567.1"/>
    </source>
</evidence>
<dbReference type="EMBL" id="QRYC01000016">
    <property type="protein sequence ID" value="RGU55567.1"/>
    <property type="molecule type" value="Genomic_DNA"/>
</dbReference>
<protein>
    <submittedName>
        <fullName evidence="2">Uncharacterized protein</fullName>
    </submittedName>
</protein>
<dbReference type="EMBL" id="QRYW01000029">
    <property type="protein sequence ID" value="RGV23039.1"/>
    <property type="molecule type" value="Genomic_DNA"/>
</dbReference>
<reference evidence="4 5" key="1">
    <citation type="submission" date="2018-08" db="EMBL/GenBank/DDBJ databases">
        <title>A genome reference for cultivated species of the human gut microbiota.</title>
        <authorList>
            <person name="Zou Y."/>
            <person name="Xue W."/>
            <person name="Luo G."/>
        </authorList>
    </citation>
    <scope>NUCLEOTIDE SEQUENCE [LARGE SCALE GENOMIC DNA]</scope>
    <source>
        <strain evidence="2 4">AF14-6AC</strain>
        <strain evidence="1 5">AF16-14</strain>
        <strain evidence="3 6">OF03-11</strain>
    </source>
</reference>
<gene>
    <name evidence="2" type="ORF">DWW24_13655</name>
    <name evidence="1" type="ORF">DWW57_11660</name>
    <name evidence="3" type="ORF">DXA53_12225</name>
</gene>
<dbReference type="EMBL" id="QSCO01000017">
    <property type="protein sequence ID" value="RGY05534.1"/>
    <property type="molecule type" value="Genomic_DNA"/>
</dbReference>
<dbReference type="Proteomes" id="UP000284434">
    <property type="component" value="Unassembled WGS sequence"/>
</dbReference>
<dbReference type="Proteomes" id="UP000283426">
    <property type="component" value="Unassembled WGS sequence"/>
</dbReference>
<proteinExistence type="predicted"/>
<evidence type="ECO:0000313" key="4">
    <source>
        <dbReference type="Proteomes" id="UP000283426"/>
    </source>
</evidence>
<evidence type="ECO:0000313" key="5">
    <source>
        <dbReference type="Proteomes" id="UP000284243"/>
    </source>
</evidence>